<organism evidence="2 3">
    <name type="scientific">Sphaerobolus stellatus (strain SS14)</name>
    <dbReference type="NCBI Taxonomy" id="990650"/>
    <lineage>
        <taxon>Eukaryota</taxon>
        <taxon>Fungi</taxon>
        <taxon>Dikarya</taxon>
        <taxon>Basidiomycota</taxon>
        <taxon>Agaricomycotina</taxon>
        <taxon>Agaricomycetes</taxon>
        <taxon>Phallomycetidae</taxon>
        <taxon>Geastrales</taxon>
        <taxon>Sphaerobolaceae</taxon>
        <taxon>Sphaerobolus</taxon>
    </lineage>
</organism>
<evidence type="ECO:0000313" key="2">
    <source>
        <dbReference type="EMBL" id="KIJ39356.1"/>
    </source>
</evidence>
<dbReference type="Proteomes" id="UP000054279">
    <property type="component" value="Unassembled WGS sequence"/>
</dbReference>
<accession>A0A0C9VNN3</accession>
<reference evidence="2 3" key="1">
    <citation type="submission" date="2014-06" db="EMBL/GenBank/DDBJ databases">
        <title>Evolutionary Origins and Diversification of the Mycorrhizal Mutualists.</title>
        <authorList>
            <consortium name="DOE Joint Genome Institute"/>
            <consortium name="Mycorrhizal Genomics Consortium"/>
            <person name="Kohler A."/>
            <person name="Kuo A."/>
            <person name="Nagy L.G."/>
            <person name="Floudas D."/>
            <person name="Copeland A."/>
            <person name="Barry K.W."/>
            <person name="Cichocki N."/>
            <person name="Veneault-Fourrey C."/>
            <person name="LaButti K."/>
            <person name="Lindquist E.A."/>
            <person name="Lipzen A."/>
            <person name="Lundell T."/>
            <person name="Morin E."/>
            <person name="Murat C."/>
            <person name="Riley R."/>
            <person name="Ohm R."/>
            <person name="Sun H."/>
            <person name="Tunlid A."/>
            <person name="Henrissat B."/>
            <person name="Grigoriev I.V."/>
            <person name="Hibbett D.S."/>
            <person name="Martin F."/>
        </authorList>
    </citation>
    <scope>NUCLEOTIDE SEQUENCE [LARGE SCALE GENOMIC DNA]</scope>
    <source>
        <strain evidence="2 3">SS14</strain>
    </source>
</reference>
<feature type="compositionally biased region" description="Polar residues" evidence="1">
    <location>
        <begin position="168"/>
        <end position="183"/>
    </location>
</feature>
<protein>
    <submittedName>
        <fullName evidence="2">Uncharacterized protein</fullName>
    </submittedName>
</protein>
<proteinExistence type="predicted"/>
<gene>
    <name evidence="2" type="ORF">M422DRAFT_257975</name>
</gene>
<dbReference type="OrthoDB" id="3011914at2759"/>
<evidence type="ECO:0000313" key="3">
    <source>
        <dbReference type="Proteomes" id="UP000054279"/>
    </source>
</evidence>
<sequence>MTSLQLFIKDFIPPPCSFVMTLWGFPFLSNTETEKGNNTLVQTVVHDKIHATIAIAGYIMKHRDNLPSILKPNKAVNYVVESVCVSCLPITVGGEQVGIFNIYIHSPSHNLKHHDKWLSLLCNNVYTMAHGAGFPLKLAYHCSTCKGQDHPTGLCAFLSMPGWVDGAQNDQGLQGPQDAPNNQEDVDFPNSNNSGKGCGCGSGHGNSHGNFHSNGCGQSLQCF</sequence>
<keyword evidence="3" id="KW-1185">Reference proteome</keyword>
<dbReference type="AlphaFoldDB" id="A0A0C9VNN3"/>
<dbReference type="HOGENOM" id="CLU_108159_0_0_1"/>
<dbReference type="EMBL" id="KN837153">
    <property type="protein sequence ID" value="KIJ39356.1"/>
    <property type="molecule type" value="Genomic_DNA"/>
</dbReference>
<name>A0A0C9VNN3_SPHS4</name>
<evidence type="ECO:0000256" key="1">
    <source>
        <dbReference type="SAM" id="MobiDB-lite"/>
    </source>
</evidence>
<feature type="region of interest" description="Disordered" evidence="1">
    <location>
        <begin position="168"/>
        <end position="188"/>
    </location>
</feature>